<evidence type="ECO:0008006" key="4">
    <source>
        <dbReference type="Google" id="ProtNLM"/>
    </source>
</evidence>
<keyword evidence="1" id="KW-1133">Transmembrane helix</keyword>
<comment type="caution">
    <text evidence="2">The sequence shown here is derived from an EMBL/GenBank/DDBJ whole genome shotgun (WGS) entry which is preliminary data.</text>
</comment>
<keyword evidence="3" id="KW-1185">Reference proteome</keyword>
<dbReference type="RefSeq" id="WP_377342930.1">
    <property type="nucleotide sequence ID" value="NZ_JBHLUE010000026.1"/>
</dbReference>
<evidence type="ECO:0000256" key="1">
    <source>
        <dbReference type="SAM" id="Phobius"/>
    </source>
</evidence>
<reference evidence="2 3" key="1">
    <citation type="submission" date="2024-09" db="EMBL/GenBank/DDBJ databases">
        <authorList>
            <person name="Sun Q."/>
            <person name="Mori K."/>
        </authorList>
    </citation>
    <scope>NUCLEOTIDE SEQUENCE [LARGE SCALE GENOMIC DNA]</scope>
    <source>
        <strain evidence="2 3">TBRC 2205</strain>
    </source>
</reference>
<protein>
    <recommendedName>
        <fullName evidence="4">DUF304 domain-containing protein</fullName>
    </recommendedName>
</protein>
<keyword evidence="1" id="KW-0472">Membrane</keyword>
<evidence type="ECO:0000313" key="2">
    <source>
        <dbReference type="EMBL" id="MFC0567620.1"/>
    </source>
</evidence>
<gene>
    <name evidence="2" type="ORF">ACFFHU_26210</name>
</gene>
<dbReference type="EMBL" id="JBHLUE010000026">
    <property type="protein sequence ID" value="MFC0567620.1"/>
    <property type="molecule type" value="Genomic_DNA"/>
</dbReference>
<evidence type="ECO:0000313" key="3">
    <source>
        <dbReference type="Proteomes" id="UP001589894"/>
    </source>
</evidence>
<feature type="transmembrane region" description="Helical" evidence="1">
    <location>
        <begin position="61"/>
        <end position="81"/>
    </location>
</feature>
<sequence>MGETSMDARRPQHGFDLVVTPDARFMRLLRHDARRLGRMFIFTGLLLSITSLGTFLGEGAWFVAGLFGLPLGVVWCLVGLVNGPLHLRRNREVRAPVRYVFAADAIEWHTAYASLRLPWTTIRHVSRSPSAFRLDCVDRREPRYLCRSTLTPEQDAQVTAYLDERMTARLAAKTPVRPQPPLGDGG</sequence>
<feature type="transmembrane region" description="Helical" evidence="1">
    <location>
        <begin position="36"/>
        <end position="55"/>
    </location>
</feature>
<keyword evidence="1" id="KW-0812">Transmembrane</keyword>
<name>A0ABV6P3L5_9ACTN</name>
<dbReference type="Proteomes" id="UP001589894">
    <property type="component" value="Unassembled WGS sequence"/>
</dbReference>
<accession>A0ABV6P3L5</accession>
<proteinExistence type="predicted"/>
<organism evidence="2 3">
    <name type="scientific">Plantactinospora siamensis</name>
    <dbReference type="NCBI Taxonomy" id="555372"/>
    <lineage>
        <taxon>Bacteria</taxon>
        <taxon>Bacillati</taxon>
        <taxon>Actinomycetota</taxon>
        <taxon>Actinomycetes</taxon>
        <taxon>Micromonosporales</taxon>
        <taxon>Micromonosporaceae</taxon>
        <taxon>Plantactinospora</taxon>
    </lineage>
</organism>